<name>A0A426YQ78_ENSVE</name>
<accession>A0A426YQ78</accession>
<organism evidence="2 3">
    <name type="scientific">Ensete ventricosum</name>
    <name type="common">Abyssinian banana</name>
    <name type="synonym">Musa ensete</name>
    <dbReference type="NCBI Taxonomy" id="4639"/>
    <lineage>
        <taxon>Eukaryota</taxon>
        <taxon>Viridiplantae</taxon>
        <taxon>Streptophyta</taxon>
        <taxon>Embryophyta</taxon>
        <taxon>Tracheophyta</taxon>
        <taxon>Spermatophyta</taxon>
        <taxon>Magnoliopsida</taxon>
        <taxon>Liliopsida</taxon>
        <taxon>Zingiberales</taxon>
        <taxon>Musaceae</taxon>
        <taxon>Ensete</taxon>
    </lineage>
</organism>
<comment type="caution">
    <text evidence="2">The sequence shown here is derived from an EMBL/GenBank/DDBJ whole genome shotgun (WGS) entry which is preliminary data.</text>
</comment>
<feature type="compositionally biased region" description="Gly residues" evidence="1">
    <location>
        <begin position="100"/>
        <end position="112"/>
    </location>
</feature>
<protein>
    <submittedName>
        <fullName evidence="2">Uncharacterized protein</fullName>
    </submittedName>
</protein>
<dbReference type="AlphaFoldDB" id="A0A426YQ78"/>
<feature type="compositionally biased region" description="Basic and acidic residues" evidence="1">
    <location>
        <begin position="1"/>
        <end position="23"/>
    </location>
</feature>
<dbReference type="EMBL" id="AMZH03010892">
    <property type="protein sequence ID" value="RRT53875.1"/>
    <property type="molecule type" value="Genomic_DNA"/>
</dbReference>
<evidence type="ECO:0000313" key="2">
    <source>
        <dbReference type="EMBL" id="RRT53875.1"/>
    </source>
</evidence>
<dbReference type="Proteomes" id="UP000287651">
    <property type="component" value="Unassembled WGS sequence"/>
</dbReference>
<sequence length="198" mass="21047">MCRVRVHLEGKREERRVQLRRGADGAGDGETADRGGVRGEQRHRVLGGGEDEQQGERDGSGGRENPGVGERGSRQGAARRGAVHGEAADDAAVDEDGGADAAGGGERQGQEGGEWWWVCGWREGRQSSNHKPAAVGDLPRTGGFRCSWTTEFYEAVPPSSRSEVAVKEVCNASCVAEVVNTVRLRSPRSPLTAITVSA</sequence>
<feature type="compositionally biased region" description="Acidic residues" evidence="1">
    <location>
        <begin position="88"/>
        <end position="98"/>
    </location>
</feature>
<reference evidence="2 3" key="1">
    <citation type="journal article" date="2014" name="Agronomy (Basel)">
        <title>A Draft Genome Sequence for Ensete ventricosum, the Drought-Tolerant Tree Against Hunger.</title>
        <authorList>
            <person name="Harrison J."/>
            <person name="Moore K.A."/>
            <person name="Paszkiewicz K."/>
            <person name="Jones T."/>
            <person name="Grant M."/>
            <person name="Ambacheew D."/>
            <person name="Muzemil S."/>
            <person name="Studholme D.J."/>
        </authorList>
    </citation>
    <scope>NUCLEOTIDE SEQUENCE [LARGE SCALE GENOMIC DNA]</scope>
</reference>
<gene>
    <name evidence="2" type="ORF">B296_00039227</name>
</gene>
<proteinExistence type="predicted"/>
<evidence type="ECO:0000313" key="3">
    <source>
        <dbReference type="Proteomes" id="UP000287651"/>
    </source>
</evidence>
<feature type="region of interest" description="Disordered" evidence="1">
    <location>
        <begin position="1"/>
        <end position="112"/>
    </location>
</feature>
<evidence type="ECO:0000256" key="1">
    <source>
        <dbReference type="SAM" id="MobiDB-lite"/>
    </source>
</evidence>
<feature type="compositionally biased region" description="Basic and acidic residues" evidence="1">
    <location>
        <begin position="31"/>
        <end position="43"/>
    </location>
</feature>